<evidence type="ECO:0000313" key="3">
    <source>
        <dbReference type="EMBL" id="QHT19770.1"/>
    </source>
</evidence>
<feature type="transmembrane region" description="Helical" evidence="2">
    <location>
        <begin position="15"/>
        <end position="34"/>
    </location>
</feature>
<keyword evidence="2" id="KW-0472">Membrane</keyword>
<feature type="region of interest" description="Disordered" evidence="1">
    <location>
        <begin position="84"/>
        <end position="147"/>
    </location>
</feature>
<proteinExistence type="predicted"/>
<evidence type="ECO:0000256" key="1">
    <source>
        <dbReference type="SAM" id="MobiDB-lite"/>
    </source>
</evidence>
<reference evidence="3" key="1">
    <citation type="journal article" date="2020" name="Nature">
        <title>Giant virus diversity and host interactions through global metagenomics.</title>
        <authorList>
            <person name="Schulz F."/>
            <person name="Roux S."/>
            <person name="Paez-Espino D."/>
            <person name="Jungbluth S."/>
            <person name="Walsh D.A."/>
            <person name="Denef V.J."/>
            <person name="McMahon K.D."/>
            <person name="Konstantinidis K.T."/>
            <person name="Eloe-Fadrosh E.A."/>
            <person name="Kyrpides N.C."/>
            <person name="Woyke T."/>
        </authorList>
    </citation>
    <scope>NUCLEOTIDE SEQUENCE</scope>
    <source>
        <strain evidence="3">GVMAG-M-3300023174-5</strain>
    </source>
</reference>
<feature type="transmembrane region" description="Helical" evidence="2">
    <location>
        <begin position="40"/>
        <end position="67"/>
    </location>
</feature>
<organism evidence="3">
    <name type="scientific">viral metagenome</name>
    <dbReference type="NCBI Taxonomy" id="1070528"/>
    <lineage>
        <taxon>unclassified sequences</taxon>
        <taxon>metagenomes</taxon>
        <taxon>organismal metagenomes</taxon>
    </lineage>
</organism>
<dbReference type="EMBL" id="MN739669">
    <property type="protein sequence ID" value="QHT19770.1"/>
    <property type="molecule type" value="Genomic_DNA"/>
</dbReference>
<protein>
    <submittedName>
        <fullName evidence="3">Uncharacterized protein</fullName>
    </submittedName>
</protein>
<feature type="compositionally biased region" description="Basic and acidic residues" evidence="1">
    <location>
        <begin position="84"/>
        <end position="95"/>
    </location>
</feature>
<accession>A0A6C0DTR8</accession>
<keyword evidence="2" id="KW-1133">Transmembrane helix</keyword>
<name>A0A6C0DTR8_9ZZZZ</name>
<dbReference type="AlphaFoldDB" id="A0A6C0DTR8"/>
<sequence length="242" mass="27025">MKIPKSLSNLITNKYVLYLVATIAFLNVFGYMVLGNINAVIFFILVGYIMTFFSKNMMIILFVPMVFTNFLMAGLKVKEGLDNMDSNKDKDKDPKNATNPVTKPEPQKDHPIILPPHDPSHDEAAADHSNANKPVDEHFEGRQPLEYSDIKKKGKSTGTRLDHGATVENAYDTLNKIIGGPGFSKMTDDTKRLMEQQQKLAQSMEQFGPMLDSIKPFLEKAQGLLGNMDIKGISEMANQTKV</sequence>
<evidence type="ECO:0000256" key="2">
    <source>
        <dbReference type="SAM" id="Phobius"/>
    </source>
</evidence>
<feature type="compositionally biased region" description="Basic and acidic residues" evidence="1">
    <location>
        <begin position="134"/>
        <end position="147"/>
    </location>
</feature>
<keyword evidence="2" id="KW-0812">Transmembrane</keyword>